<dbReference type="AlphaFoldDB" id="A0A1F7I3G0"/>
<evidence type="ECO:0000256" key="8">
    <source>
        <dbReference type="ARBA" id="ARBA00023204"/>
    </source>
</evidence>
<evidence type="ECO:0000313" key="10">
    <source>
        <dbReference type="EMBL" id="OGK37878.1"/>
    </source>
</evidence>
<dbReference type="Pfam" id="PF03372">
    <property type="entry name" value="Exo_endo_phos"/>
    <property type="match status" value="1"/>
</dbReference>
<keyword evidence="4" id="KW-0479">Metal-binding</keyword>
<comment type="caution">
    <text evidence="10">The sequence shown here is derived from an EMBL/GenBank/DDBJ whole genome shotgun (WGS) entry which is preliminary data.</text>
</comment>
<dbReference type="InterPro" id="IPR051547">
    <property type="entry name" value="TDP2-like"/>
</dbReference>
<evidence type="ECO:0000313" key="11">
    <source>
        <dbReference type="Proteomes" id="UP000176803"/>
    </source>
</evidence>
<proteinExistence type="predicted"/>
<evidence type="ECO:0000256" key="1">
    <source>
        <dbReference type="ARBA" id="ARBA00001936"/>
    </source>
</evidence>
<comment type="cofactor">
    <cofactor evidence="2">
        <name>Mg(2+)</name>
        <dbReference type="ChEBI" id="CHEBI:18420"/>
    </cofactor>
</comment>
<keyword evidence="3" id="KW-0540">Nuclease</keyword>
<accession>A0A1F7I3G0</accession>
<dbReference type="PANTHER" id="PTHR15822:SF4">
    <property type="entry name" value="TYROSYL-DNA PHOSPHODIESTERASE 2"/>
    <property type="match status" value="1"/>
</dbReference>
<evidence type="ECO:0000256" key="4">
    <source>
        <dbReference type="ARBA" id="ARBA00022723"/>
    </source>
</evidence>
<feature type="domain" description="Endonuclease/exonuclease/phosphatase" evidence="9">
    <location>
        <begin position="6"/>
        <end position="228"/>
    </location>
</feature>
<evidence type="ECO:0000256" key="6">
    <source>
        <dbReference type="ARBA" id="ARBA00022801"/>
    </source>
</evidence>
<dbReference type="Gene3D" id="3.60.10.10">
    <property type="entry name" value="Endonuclease/exonuclease/phosphatase"/>
    <property type="match status" value="1"/>
</dbReference>
<evidence type="ECO:0000256" key="2">
    <source>
        <dbReference type="ARBA" id="ARBA00001946"/>
    </source>
</evidence>
<dbReference type="PANTHER" id="PTHR15822">
    <property type="entry name" value="TRAF AND TNF RECEPTOR-ASSOCIATED PROTEIN"/>
    <property type="match status" value="1"/>
</dbReference>
<keyword evidence="8" id="KW-0234">DNA repair</keyword>
<evidence type="ECO:0000256" key="5">
    <source>
        <dbReference type="ARBA" id="ARBA00022763"/>
    </source>
</evidence>
<protein>
    <recommendedName>
        <fullName evidence="9">Endonuclease/exonuclease/phosphatase domain-containing protein</fullName>
    </recommendedName>
</protein>
<keyword evidence="7" id="KW-0460">Magnesium</keyword>
<dbReference type="InterPro" id="IPR005135">
    <property type="entry name" value="Endo/exonuclease/phosphatase"/>
</dbReference>
<reference evidence="10 11" key="1">
    <citation type="journal article" date="2016" name="Nat. Commun.">
        <title>Thousands of microbial genomes shed light on interconnected biogeochemical processes in an aquifer system.</title>
        <authorList>
            <person name="Anantharaman K."/>
            <person name="Brown C.T."/>
            <person name="Hug L.A."/>
            <person name="Sharon I."/>
            <person name="Castelle C.J."/>
            <person name="Probst A.J."/>
            <person name="Thomas B.C."/>
            <person name="Singh A."/>
            <person name="Wilkins M.J."/>
            <person name="Karaoz U."/>
            <person name="Brodie E.L."/>
            <person name="Williams K.H."/>
            <person name="Hubbard S.S."/>
            <person name="Banfield J.F."/>
        </authorList>
    </citation>
    <scope>NUCLEOTIDE SEQUENCE [LARGE SCALE GENOMIC DNA]</scope>
</reference>
<dbReference type="InterPro" id="IPR036691">
    <property type="entry name" value="Endo/exonu/phosph_ase_sf"/>
</dbReference>
<organism evidence="10 11">
    <name type="scientific">Candidatus Roizmanbacteria bacterium RIFCSPHIGHO2_12_FULL_41_11</name>
    <dbReference type="NCBI Taxonomy" id="1802052"/>
    <lineage>
        <taxon>Bacteria</taxon>
        <taxon>Candidatus Roizmaniibacteriota</taxon>
    </lineage>
</organism>
<dbReference type="GO" id="GO:0016787">
    <property type="term" value="F:hydrolase activity"/>
    <property type="evidence" value="ECO:0007669"/>
    <property type="project" value="UniProtKB-KW"/>
</dbReference>
<dbReference type="GO" id="GO:0046872">
    <property type="term" value="F:metal ion binding"/>
    <property type="evidence" value="ECO:0007669"/>
    <property type="project" value="UniProtKB-KW"/>
</dbReference>
<dbReference type="GO" id="GO:0004518">
    <property type="term" value="F:nuclease activity"/>
    <property type="evidence" value="ECO:0007669"/>
    <property type="project" value="UniProtKB-KW"/>
</dbReference>
<sequence>MKISVLTYNICFNKALTGLNRILQIQRPDIVCLQEVDTTNGFLDNFKLDNLLLADYTNSFWTLGRIFGQTTFFNPEKFRLIDSSNFDLPRSFYETLLIIIRGFNNPRTILKNTFLHLKSNQKITVYNVHLSALLMASNGKRYQQIEETLADLKITKHEKAIITGDFNYSFRRKKFESLIQQYGLKEATNNLTFTSSYFRFFKLKLDYILYKGLTCVQNRRLPVEGSDHYPIFCEFTI</sequence>
<dbReference type="EMBL" id="MGAC01000028">
    <property type="protein sequence ID" value="OGK37878.1"/>
    <property type="molecule type" value="Genomic_DNA"/>
</dbReference>
<dbReference type="GO" id="GO:0006281">
    <property type="term" value="P:DNA repair"/>
    <property type="evidence" value="ECO:0007669"/>
    <property type="project" value="UniProtKB-KW"/>
</dbReference>
<evidence type="ECO:0000259" key="9">
    <source>
        <dbReference type="Pfam" id="PF03372"/>
    </source>
</evidence>
<keyword evidence="5" id="KW-0227">DNA damage</keyword>
<evidence type="ECO:0000256" key="7">
    <source>
        <dbReference type="ARBA" id="ARBA00022842"/>
    </source>
</evidence>
<dbReference type="Proteomes" id="UP000176803">
    <property type="component" value="Unassembled WGS sequence"/>
</dbReference>
<gene>
    <name evidence="10" type="ORF">A3F03_01525</name>
</gene>
<evidence type="ECO:0000256" key="3">
    <source>
        <dbReference type="ARBA" id="ARBA00022722"/>
    </source>
</evidence>
<dbReference type="SUPFAM" id="SSF56219">
    <property type="entry name" value="DNase I-like"/>
    <property type="match status" value="1"/>
</dbReference>
<name>A0A1F7I3G0_9BACT</name>
<comment type="cofactor">
    <cofactor evidence="1">
        <name>Mn(2+)</name>
        <dbReference type="ChEBI" id="CHEBI:29035"/>
    </cofactor>
</comment>
<keyword evidence="6" id="KW-0378">Hydrolase</keyword>